<sequence length="165" mass="17642">MHLPLIHRRSVGAPGAVAAPSSVLTGREAFLVKLQEREQMARERLSAATGHLSLCRVPTGMTGMAGMTGTSDLGGTDRQGRPGETGTQRRGVKYYEGAAVALADVRRAVRSTDDDGVVAAIDAVRASWDAQADLPSRAAPPWLDYLEGGRDALIRLEELEEEDMT</sequence>
<reference evidence="2" key="1">
    <citation type="submission" date="2016-10" db="EMBL/GenBank/DDBJ databases">
        <title>Sequence of Gallionella enrichment culture.</title>
        <authorList>
            <person name="Poehlein A."/>
            <person name="Muehling M."/>
            <person name="Daniel R."/>
        </authorList>
    </citation>
    <scope>NUCLEOTIDE SEQUENCE</scope>
</reference>
<evidence type="ECO:0000313" key="2">
    <source>
        <dbReference type="EMBL" id="OIQ84338.1"/>
    </source>
</evidence>
<proteinExistence type="predicted"/>
<dbReference type="EMBL" id="MLJW01000625">
    <property type="protein sequence ID" value="OIQ84338.1"/>
    <property type="molecule type" value="Genomic_DNA"/>
</dbReference>
<accession>A0A1J5QLX3</accession>
<organism evidence="2">
    <name type="scientific">mine drainage metagenome</name>
    <dbReference type="NCBI Taxonomy" id="410659"/>
    <lineage>
        <taxon>unclassified sequences</taxon>
        <taxon>metagenomes</taxon>
        <taxon>ecological metagenomes</taxon>
    </lineage>
</organism>
<protein>
    <submittedName>
        <fullName evidence="2">Uncharacterized protein</fullName>
    </submittedName>
</protein>
<name>A0A1J5QLX3_9ZZZZ</name>
<gene>
    <name evidence="2" type="ORF">GALL_338340</name>
</gene>
<evidence type="ECO:0000256" key="1">
    <source>
        <dbReference type="SAM" id="MobiDB-lite"/>
    </source>
</evidence>
<comment type="caution">
    <text evidence="2">The sequence shown here is derived from an EMBL/GenBank/DDBJ whole genome shotgun (WGS) entry which is preliminary data.</text>
</comment>
<dbReference type="AlphaFoldDB" id="A0A1J5QLX3"/>
<feature type="region of interest" description="Disordered" evidence="1">
    <location>
        <begin position="69"/>
        <end position="88"/>
    </location>
</feature>